<keyword evidence="2" id="KW-0732">Signal</keyword>
<feature type="compositionally biased region" description="Basic and acidic residues" evidence="1">
    <location>
        <begin position="51"/>
        <end position="62"/>
    </location>
</feature>
<feature type="region of interest" description="Disordered" evidence="1">
    <location>
        <begin position="40"/>
        <end position="76"/>
    </location>
</feature>
<evidence type="ECO:0000313" key="3">
    <source>
        <dbReference type="EMBL" id="CAI5446425.1"/>
    </source>
</evidence>
<evidence type="ECO:0000256" key="1">
    <source>
        <dbReference type="SAM" id="MobiDB-lite"/>
    </source>
</evidence>
<feature type="signal peptide" evidence="2">
    <location>
        <begin position="1"/>
        <end position="17"/>
    </location>
</feature>
<feature type="chain" id="PRO_5040218053" evidence="2">
    <location>
        <begin position="18"/>
        <end position="107"/>
    </location>
</feature>
<reference evidence="3" key="1">
    <citation type="submission" date="2022-11" db="EMBL/GenBank/DDBJ databases">
        <authorList>
            <person name="Kikuchi T."/>
        </authorList>
    </citation>
    <scope>NUCLEOTIDE SEQUENCE</scope>
    <source>
        <strain evidence="3">PS1010</strain>
    </source>
</reference>
<dbReference type="Proteomes" id="UP001152747">
    <property type="component" value="Unassembled WGS sequence"/>
</dbReference>
<gene>
    <name evidence="3" type="ORF">CAMP_LOCUS9062</name>
</gene>
<evidence type="ECO:0000256" key="2">
    <source>
        <dbReference type="SAM" id="SignalP"/>
    </source>
</evidence>
<evidence type="ECO:0000313" key="4">
    <source>
        <dbReference type="Proteomes" id="UP001152747"/>
    </source>
</evidence>
<dbReference type="AlphaFoldDB" id="A0A9P1N3E0"/>
<organism evidence="3 4">
    <name type="scientific">Caenorhabditis angaria</name>
    <dbReference type="NCBI Taxonomy" id="860376"/>
    <lineage>
        <taxon>Eukaryota</taxon>
        <taxon>Metazoa</taxon>
        <taxon>Ecdysozoa</taxon>
        <taxon>Nematoda</taxon>
        <taxon>Chromadorea</taxon>
        <taxon>Rhabditida</taxon>
        <taxon>Rhabditina</taxon>
        <taxon>Rhabditomorpha</taxon>
        <taxon>Rhabditoidea</taxon>
        <taxon>Rhabditidae</taxon>
        <taxon>Peloderinae</taxon>
        <taxon>Caenorhabditis</taxon>
    </lineage>
</organism>
<proteinExistence type="predicted"/>
<name>A0A9P1N3E0_9PELO</name>
<accession>A0A9P1N3E0</accession>
<keyword evidence="4" id="KW-1185">Reference proteome</keyword>
<sequence>MKISIIILLSLLFSIYEFKVAPPQKSGSLKVKAKTAVIKPNIPPASSKKNPASEKNLKKNDSKPIQNDQMGVKFESTDKTGTKYRTTLWMAKVNGTLKITGGVQERI</sequence>
<dbReference type="EMBL" id="CANHGI010000003">
    <property type="protein sequence ID" value="CAI5446425.1"/>
    <property type="molecule type" value="Genomic_DNA"/>
</dbReference>
<protein>
    <submittedName>
        <fullName evidence="3">Uncharacterized protein</fullName>
    </submittedName>
</protein>
<comment type="caution">
    <text evidence="3">The sequence shown here is derived from an EMBL/GenBank/DDBJ whole genome shotgun (WGS) entry which is preliminary data.</text>
</comment>